<protein>
    <recommendedName>
        <fullName evidence="6">DUF1254 domain-containing protein</fullName>
    </recommendedName>
</protein>
<dbReference type="InterPro" id="IPR010621">
    <property type="entry name" value="DUF1214"/>
</dbReference>
<name>A0ABN7HXT4_9BURK</name>
<dbReference type="EMBL" id="CAJHCP010000007">
    <property type="protein sequence ID" value="CAD6539147.1"/>
    <property type="molecule type" value="Genomic_DNA"/>
</dbReference>
<dbReference type="PANTHER" id="PTHR36509:SF3">
    <property type="entry name" value="SIGNAL PEPTIDE PROTEIN"/>
    <property type="match status" value="1"/>
</dbReference>
<dbReference type="Gene3D" id="2.60.40.1610">
    <property type="entry name" value="Domain of unknown function DUF1254"/>
    <property type="match status" value="1"/>
</dbReference>
<feature type="domain" description="DUF1214" evidence="2">
    <location>
        <begin position="362"/>
        <end position="467"/>
    </location>
</feature>
<dbReference type="InterPro" id="IPR037049">
    <property type="entry name" value="DUF1214_C_sf"/>
</dbReference>
<comment type="caution">
    <text evidence="4">The sequence shown here is derived from an EMBL/GenBank/DDBJ whole genome shotgun (WGS) entry which is preliminary data.</text>
</comment>
<dbReference type="Proteomes" id="UP000598032">
    <property type="component" value="Unassembled WGS sequence"/>
</dbReference>
<dbReference type="InterPro" id="IPR010679">
    <property type="entry name" value="DUF1254"/>
</dbReference>
<dbReference type="Gene3D" id="2.60.120.600">
    <property type="entry name" value="Domain of unknown function DUF1214, C-terminal domain"/>
    <property type="match status" value="1"/>
</dbReference>
<feature type="domain" description="DUF1254" evidence="3">
    <location>
        <begin position="101"/>
        <end position="211"/>
    </location>
</feature>
<keyword evidence="5" id="KW-1185">Reference proteome</keyword>
<feature type="chain" id="PRO_5045036508" description="DUF1254 domain-containing protein" evidence="1">
    <location>
        <begin position="26"/>
        <end position="484"/>
    </location>
</feature>
<dbReference type="Pfam" id="PF06863">
    <property type="entry name" value="DUF1254"/>
    <property type="match status" value="1"/>
</dbReference>
<dbReference type="SUPFAM" id="SSF160935">
    <property type="entry name" value="VPA0735-like"/>
    <property type="match status" value="1"/>
</dbReference>
<dbReference type="InterPro" id="IPR037050">
    <property type="entry name" value="DUF1254_sf"/>
</dbReference>
<sequence>MPRILRLPMLTAATAAVLACGTTSAQTVDTRIGKIDLFEGVPASAQTVQKLFDESDFQRASQAYVWALPLVGFAQWQADARNVFGAKDTDMVIYQSVQDKLGILTANATTPYIIGLPDLSKTGPLVIDYPAGNSAGGVGDFWQRPLTDMGETGPDAGKGGKYLVVGPGQEAPRANGYRVVHSPTVNIFVAFRALDADPAKANSLIQKFRMYSYADRASSSPTRFLRPDGRKWSQVPPRGLAYWERLADIIQREPVMERDRVMMGMLQPLGLEKGKPFAPDERQRKILEDGAKIGELFAQANAFDGRAPGAQYRSGAQWRYVIAFDPSQESKYYTQVDGRADYFYQAVTTSKGMVTRTPGVGQAYLAEYRDKDDQVLDGSKNYVLHVPANPPAKLFWSLTVYDTDQRVLIDNGKGVADKSSRQDLLKNADGSVDIYVGADAPSGKEKNWIPSVPGKAWFAMFRLYGPLQPYFDAAFELPDFEQAR</sequence>
<accession>A0ABN7HXT4</accession>
<reference evidence="4 5" key="1">
    <citation type="submission" date="2020-10" db="EMBL/GenBank/DDBJ databases">
        <authorList>
            <person name="Peeters C."/>
        </authorList>
    </citation>
    <scope>NUCLEOTIDE SEQUENCE [LARGE SCALE GENOMIC DNA]</scope>
    <source>
        <strain evidence="4 5">LMG 28140</strain>
    </source>
</reference>
<evidence type="ECO:0000313" key="4">
    <source>
        <dbReference type="EMBL" id="CAD6539147.1"/>
    </source>
</evidence>
<evidence type="ECO:0008006" key="6">
    <source>
        <dbReference type="Google" id="ProtNLM"/>
    </source>
</evidence>
<dbReference type="Gene3D" id="1.10.3360.10">
    <property type="entry name" value="VPA0735-like domain"/>
    <property type="match status" value="1"/>
</dbReference>
<evidence type="ECO:0000256" key="1">
    <source>
        <dbReference type="SAM" id="SignalP"/>
    </source>
</evidence>
<evidence type="ECO:0000259" key="2">
    <source>
        <dbReference type="Pfam" id="PF06742"/>
    </source>
</evidence>
<evidence type="ECO:0000259" key="3">
    <source>
        <dbReference type="Pfam" id="PF06863"/>
    </source>
</evidence>
<proteinExistence type="predicted"/>
<organism evidence="4 5">
    <name type="scientific">Paraburkholderia metrosideri</name>
    <dbReference type="NCBI Taxonomy" id="580937"/>
    <lineage>
        <taxon>Bacteria</taxon>
        <taxon>Pseudomonadati</taxon>
        <taxon>Pseudomonadota</taxon>
        <taxon>Betaproteobacteria</taxon>
        <taxon>Burkholderiales</taxon>
        <taxon>Burkholderiaceae</taxon>
        <taxon>Paraburkholderia</taxon>
    </lineage>
</organism>
<evidence type="ECO:0000313" key="5">
    <source>
        <dbReference type="Proteomes" id="UP000598032"/>
    </source>
</evidence>
<keyword evidence="1" id="KW-0732">Signal</keyword>
<feature type="signal peptide" evidence="1">
    <location>
        <begin position="1"/>
        <end position="25"/>
    </location>
</feature>
<dbReference type="RefSeq" id="WP_201643384.1">
    <property type="nucleotide sequence ID" value="NZ_CAJHCP010000007.1"/>
</dbReference>
<dbReference type="Pfam" id="PF06742">
    <property type="entry name" value="DUF1214"/>
    <property type="match status" value="1"/>
</dbReference>
<dbReference type="PROSITE" id="PS51257">
    <property type="entry name" value="PROKAR_LIPOPROTEIN"/>
    <property type="match status" value="1"/>
</dbReference>
<gene>
    <name evidence="4" type="ORF">LMG28140_03339</name>
</gene>
<dbReference type="PANTHER" id="PTHR36509">
    <property type="entry name" value="BLL3101 PROTEIN"/>
    <property type="match status" value="1"/>
</dbReference>